<evidence type="ECO:0000256" key="1">
    <source>
        <dbReference type="SAM" id="MobiDB-lite"/>
    </source>
</evidence>
<dbReference type="Proteomes" id="UP001055460">
    <property type="component" value="Plasmid pA"/>
</dbReference>
<feature type="transmembrane region" description="Helical" evidence="2">
    <location>
        <begin position="228"/>
        <end position="245"/>
    </location>
</feature>
<dbReference type="InterPro" id="IPR036938">
    <property type="entry name" value="PAP2/HPO_sf"/>
</dbReference>
<keyword evidence="2" id="KW-0812">Transmembrane</keyword>
<dbReference type="SUPFAM" id="SSF48317">
    <property type="entry name" value="Acid phosphatase/Vanadium-dependent haloperoxidase"/>
    <property type="match status" value="1"/>
</dbReference>
<feature type="transmembrane region" description="Helical" evidence="2">
    <location>
        <begin position="175"/>
        <end position="195"/>
    </location>
</feature>
<evidence type="ECO:0000259" key="3">
    <source>
        <dbReference type="Pfam" id="PF01569"/>
    </source>
</evidence>
<dbReference type="Pfam" id="PF01569">
    <property type="entry name" value="PAP2"/>
    <property type="match status" value="1"/>
</dbReference>
<feature type="compositionally biased region" description="Low complexity" evidence="1">
    <location>
        <begin position="1"/>
        <end position="14"/>
    </location>
</feature>
<evidence type="ECO:0000313" key="4">
    <source>
        <dbReference type="EMBL" id="USJ26448.1"/>
    </source>
</evidence>
<keyword evidence="2" id="KW-0472">Membrane</keyword>
<feature type="transmembrane region" description="Helical" evidence="2">
    <location>
        <begin position="38"/>
        <end position="58"/>
    </location>
</feature>
<sequence>MPSHYSSTATSSDSGRWPRANPRLWPGQARARLEHQPIAAAGALTICAAFVFMAFPGIDLAVSRWAAFATGDFPLSREPELRALRDFNRILPVFILPCVLALLVAQAIAPRPWLPRPHKALFFLTFFALGPGLLIQALKRLIGRARPHEITDFGGSLPFTPAWQVSGACSRSCSFASGESATAIALVALALLLPVQWRRATIIALVPLVLAFSLNRIVFGAHYLSDVVLAWCLMLWLMAWLWSVFADNGERIDAAVMRLSRRSAP</sequence>
<feature type="region of interest" description="Disordered" evidence="1">
    <location>
        <begin position="1"/>
        <end position="20"/>
    </location>
</feature>
<reference evidence="4" key="1">
    <citation type="submission" date="2022-06" db="EMBL/GenBank/DDBJ databases">
        <title>Physiological and biochemical characterization and genomic elucidation of a strain of the genus Ensifer adhaerens M8 that combines arsenic oxidation and chromium reduction.</title>
        <authorList>
            <person name="Li X."/>
            <person name="Yu c."/>
        </authorList>
    </citation>
    <scope>NUCLEOTIDE SEQUENCE</scope>
    <source>
        <strain evidence="4">M8</strain>
        <plasmid evidence="4">pA</plasmid>
    </source>
</reference>
<dbReference type="AlphaFoldDB" id="A0A9Q8YD12"/>
<dbReference type="Gene3D" id="1.20.144.10">
    <property type="entry name" value="Phosphatidic acid phosphatase type 2/haloperoxidase"/>
    <property type="match status" value="1"/>
</dbReference>
<dbReference type="RefSeq" id="WP_060585781.1">
    <property type="nucleotide sequence ID" value="NZ_CP098808.1"/>
</dbReference>
<organism evidence="4 5">
    <name type="scientific">Ensifer adhaerens</name>
    <name type="common">Sinorhizobium morelense</name>
    <dbReference type="NCBI Taxonomy" id="106592"/>
    <lineage>
        <taxon>Bacteria</taxon>
        <taxon>Pseudomonadati</taxon>
        <taxon>Pseudomonadota</taxon>
        <taxon>Alphaproteobacteria</taxon>
        <taxon>Hyphomicrobiales</taxon>
        <taxon>Rhizobiaceae</taxon>
        <taxon>Sinorhizobium/Ensifer group</taxon>
        <taxon>Ensifer</taxon>
    </lineage>
</organism>
<keyword evidence="4" id="KW-0614">Plasmid</keyword>
<keyword evidence="2" id="KW-1133">Transmembrane helix</keyword>
<feature type="transmembrane region" description="Helical" evidence="2">
    <location>
        <begin position="202"/>
        <end position="222"/>
    </location>
</feature>
<dbReference type="InterPro" id="IPR000326">
    <property type="entry name" value="PAP2/HPO"/>
</dbReference>
<gene>
    <name evidence="4" type="ORF">NE863_21035</name>
</gene>
<feature type="transmembrane region" description="Helical" evidence="2">
    <location>
        <begin position="120"/>
        <end position="138"/>
    </location>
</feature>
<evidence type="ECO:0000256" key="2">
    <source>
        <dbReference type="SAM" id="Phobius"/>
    </source>
</evidence>
<proteinExistence type="predicted"/>
<feature type="domain" description="Phosphatidic acid phosphatase type 2/haloperoxidase" evidence="3">
    <location>
        <begin position="124"/>
        <end position="248"/>
    </location>
</feature>
<accession>A0A9Q8YD12</accession>
<protein>
    <submittedName>
        <fullName evidence="4">Phosphatase PAP2 family protein</fullName>
    </submittedName>
</protein>
<feature type="transmembrane region" description="Helical" evidence="2">
    <location>
        <begin position="90"/>
        <end position="108"/>
    </location>
</feature>
<dbReference type="EMBL" id="CP098808">
    <property type="protein sequence ID" value="USJ26448.1"/>
    <property type="molecule type" value="Genomic_DNA"/>
</dbReference>
<name>A0A9Q8YD12_ENSAD</name>
<evidence type="ECO:0000313" key="5">
    <source>
        <dbReference type="Proteomes" id="UP001055460"/>
    </source>
</evidence>
<geneLocation type="plasmid" evidence="4 5">
    <name>pA</name>
</geneLocation>